<keyword evidence="6" id="KW-0998">Cell outer membrane</keyword>
<protein>
    <submittedName>
        <fullName evidence="9">Multidrug transporter</fullName>
    </submittedName>
</protein>
<dbReference type="GO" id="GO:0015562">
    <property type="term" value="F:efflux transmembrane transporter activity"/>
    <property type="evidence" value="ECO:0007669"/>
    <property type="project" value="InterPro"/>
</dbReference>
<evidence type="ECO:0000256" key="5">
    <source>
        <dbReference type="ARBA" id="ARBA00023139"/>
    </source>
</evidence>
<evidence type="ECO:0000256" key="6">
    <source>
        <dbReference type="ARBA" id="ARBA00023237"/>
    </source>
</evidence>
<evidence type="ECO:0000256" key="1">
    <source>
        <dbReference type="ARBA" id="ARBA00004459"/>
    </source>
</evidence>
<comment type="similarity">
    <text evidence="2 8">Belongs to the outer membrane factor (OMF) (TC 1.B.17) family.</text>
</comment>
<dbReference type="AlphaFoldDB" id="A0A1V0B0X4"/>
<dbReference type="Gene3D" id="2.20.200.10">
    <property type="entry name" value="Outer membrane efflux proteins (OEP)"/>
    <property type="match status" value="1"/>
</dbReference>
<keyword evidence="7 8" id="KW-0449">Lipoprotein</keyword>
<dbReference type="KEGG" id="ppha:BVH74_01865"/>
<evidence type="ECO:0000256" key="3">
    <source>
        <dbReference type="ARBA" id="ARBA00022452"/>
    </source>
</evidence>
<evidence type="ECO:0000313" key="9">
    <source>
        <dbReference type="EMBL" id="AQZ93582.1"/>
    </source>
</evidence>
<dbReference type="EMBL" id="CP020100">
    <property type="protein sequence ID" value="AQZ93582.1"/>
    <property type="molecule type" value="Genomic_DNA"/>
</dbReference>
<gene>
    <name evidence="9" type="ORF">BVH74_01865</name>
</gene>
<keyword evidence="3 8" id="KW-1134">Transmembrane beta strand</keyword>
<evidence type="ECO:0000256" key="7">
    <source>
        <dbReference type="ARBA" id="ARBA00023288"/>
    </source>
</evidence>
<name>A0A1V0B0X4_9GAMM</name>
<dbReference type="Pfam" id="PF02321">
    <property type="entry name" value="OEP"/>
    <property type="match status" value="2"/>
</dbReference>
<dbReference type="PANTHER" id="PTHR30203:SF32">
    <property type="entry name" value="CATION EFFLUX SYSTEM PROTEIN CUSC"/>
    <property type="match status" value="1"/>
</dbReference>
<proteinExistence type="inferred from homology"/>
<evidence type="ECO:0000256" key="4">
    <source>
        <dbReference type="ARBA" id="ARBA00022692"/>
    </source>
</evidence>
<sequence length="472" mass="51518">MNFKASLMMVAMLGLTGCSLIPEYQRPPAPVPMDWQAANDLPGEAQLSLAGWRDYFQDPQLQTLIASALEHNRDLRVAALNVEAYRALYRVQRAERLPELSASGSGARTRLPASLSAGDQAMISSQYSATLDVAWELDLFGRIASLSEQALEEYLATEQARRGVHTALVASVARAYLTWQADQNLLQLAEETMANYQQSYDLITLSQREGIASTLELAQSRAALESARAAVAQYQRLVAQDRNALARLVGQEQALAPLESRTLEAVALPALPADLSSEVLLQRPDVRQAEHRLLAANASIGAARAAFFPSIRLTGAAGTASNELSGLFDGGSGYWNFAPSIALPIFNAGRLQANLDYAELSRDTRVAEYEATLQEAFREVADALAAREGYGAQLQARQALVEANEQYYRLAEQRYRGGVESHLTLLDAQRELFNARQQWLSEQLALLSSEVDLFRALGGGWLETTNAQEGAG</sequence>
<evidence type="ECO:0000256" key="2">
    <source>
        <dbReference type="ARBA" id="ARBA00007613"/>
    </source>
</evidence>
<dbReference type="PROSITE" id="PS51257">
    <property type="entry name" value="PROKAR_LIPOPROTEIN"/>
    <property type="match status" value="1"/>
</dbReference>
<accession>A0A1V0B0X4</accession>
<keyword evidence="4 8" id="KW-0812">Transmembrane</keyword>
<dbReference type="Proteomes" id="UP000243488">
    <property type="component" value="Chromosome"/>
</dbReference>
<keyword evidence="8" id="KW-0472">Membrane</keyword>
<comment type="subcellular location">
    <subcellularLocation>
        <location evidence="1 8">Cell outer membrane</location>
        <topology evidence="1 8">Lipid-anchor</topology>
    </subcellularLocation>
</comment>
<dbReference type="InterPro" id="IPR003423">
    <property type="entry name" value="OMP_efflux"/>
</dbReference>
<organism evidence="9 10">
    <name type="scientific">Halopseudomonas phragmitis</name>
    <dbReference type="NCBI Taxonomy" id="1931241"/>
    <lineage>
        <taxon>Bacteria</taxon>
        <taxon>Pseudomonadati</taxon>
        <taxon>Pseudomonadota</taxon>
        <taxon>Gammaproteobacteria</taxon>
        <taxon>Pseudomonadales</taxon>
        <taxon>Pseudomonadaceae</taxon>
        <taxon>Halopseudomonas</taxon>
    </lineage>
</organism>
<evidence type="ECO:0000313" key="10">
    <source>
        <dbReference type="Proteomes" id="UP000243488"/>
    </source>
</evidence>
<dbReference type="SUPFAM" id="SSF56954">
    <property type="entry name" value="Outer membrane efflux proteins (OEP)"/>
    <property type="match status" value="1"/>
</dbReference>
<keyword evidence="5 8" id="KW-0564">Palmitate</keyword>
<evidence type="ECO:0000256" key="8">
    <source>
        <dbReference type="RuleBase" id="RU362097"/>
    </source>
</evidence>
<reference evidence="9 10" key="1">
    <citation type="submission" date="2017-03" db="EMBL/GenBank/DDBJ databases">
        <title>Complete genome sequence of the novel DNRA strain Pseudomonas sp. S-6-2 isolated from Chinese polluted river sediment. Journal of Biotechnology.</title>
        <authorList>
            <person name="Li J."/>
            <person name="Xiang F."/>
            <person name="Wang L."/>
            <person name="Xi L."/>
            <person name="Liu J."/>
        </authorList>
    </citation>
    <scope>NUCLEOTIDE SEQUENCE [LARGE SCALE GENOMIC DNA]</scope>
    <source>
        <strain evidence="9 10">S-6-2</strain>
    </source>
</reference>
<dbReference type="Gene3D" id="1.20.1600.10">
    <property type="entry name" value="Outer membrane efflux proteins (OEP)"/>
    <property type="match status" value="1"/>
</dbReference>
<dbReference type="PANTHER" id="PTHR30203">
    <property type="entry name" value="OUTER MEMBRANE CATION EFFLUX PROTEIN"/>
    <property type="match status" value="1"/>
</dbReference>
<dbReference type="GO" id="GO:0009279">
    <property type="term" value="C:cell outer membrane"/>
    <property type="evidence" value="ECO:0007669"/>
    <property type="project" value="UniProtKB-SubCell"/>
</dbReference>
<keyword evidence="10" id="KW-1185">Reference proteome</keyword>
<dbReference type="NCBIfam" id="TIGR01845">
    <property type="entry name" value="outer_NodT"/>
    <property type="match status" value="1"/>
</dbReference>
<dbReference type="RefSeq" id="WP_080048440.1">
    <property type="nucleotide sequence ID" value="NZ_CP020100.1"/>
</dbReference>
<dbReference type="STRING" id="1931241.BVH74_01865"/>
<dbReference type="InterPro" id="IPR010131">
    <property type="entry name" value="MdtP/NodT-like"/>
</dbReference>